<gene>
    <name evidence="3" type="ORF">RDB_LOCUS50093</name>
</gene>
<dbReference type="Proteomes" id="UP000663831">
    <property type="component" value="Unassembled WGS sequence"/>
</dbReference>
<feature type="compositionally biased region" description="Basic and acidic residues" evidence="1">
    <location>
        <begin position="206"/>
        <end position="228"/>
    </location>
</feature>
<feature type="transmembrane region" description="Helical" evidence="2">
    <location>
        <begin position="96"/>
        <end position="124"/>
    </location>
</feature>
<evidence type="ECO:0000256" key="1">
    <source>
        <dbReference type="SAM" id="MobiDB-lite"/>
    </source>
</evidence>
<sequence>MTHAAQPTQTMLQGNDVSGVIFHMGFDGSAFIFPSLKITSWPTFTAACLITSTICLSERYLTYLISTKWTPTQGKNPVAVSLFRSALYWAVTLERLVYMLIAMSFHAGLILVTVTSLSIGQFIIELQEAKHSTAATESYHPLRDSVDLDNEPYTDPPTSLFPFTPTPRSAQPEISRFRTPVTEAMQSSLLTPSYRAPPRKAVAFELPKHTDVGSGNGRERAREIMGQR</sequence>
<keyword evidence="2" id="KW-1133">Transmembrane helix</keyword>
<keyword evidence="2" id="KW-0472">Membrane</keyword>
<comment type="caution">
    <text evidence="3">The sequence shown here is derived from an EMBL/GenBank/DDBJ whole genome shotgun (WGS) entry which is preliminary data.</text>
</comment>
<evidence type="ECO:0000256" key="2">
    <source>
        <dbReference type="SAM" id="Phobius"/>
    </source>
</evidence>
<organism evidence="3 4">
    <name type="scientific">Rhizoctonia solani</name>
    <dbReference type="NCBI Taxonomy" id="456999"/>
    <lineage>
        <taxon>Eukaryota</taxon>
        <taxon>Fungi</taxon>
        <taxon>Dikarya</taxon>
        <taxon>Basidiomycota</taxon>
        <taxon>Agaricomycotina</taxon>
        <taxon>Agaricomycetes</taxon>
        <taxon>Cantharellales</taxon>
        <taxon>Ceratobasidiaceae</taxon>
        <taxon>Rhizoctonia</taxon>
    </lineage>
</organism>
<dbReference type="AlphaFoldDB" id="A0A8H2XX96"/>
<reference evidence="3" key="1">
    <citation type="submission" date="2021-01" db="EMBL/GenBank/DDBJ databases">
        <authorList>
            <person name="Kaushik A."/>
        </authorList>
    </citation>
    <scope>NUCLEOTIDE SEQUENCE</scope>
    <source>
        <strain evidence="3">AG3-1AP</strain>
    </source>
</reference>
<proteinExistence type="predicted"/>
<evidence type="ECO:0008006" key="5">
    <source>
        <dbReference type="Google" id="ProtNLM"/>
    </source>
</evidence>
<evidence type="ECO:0000313" key="4">
    <source>
        <dbReference type="Proteomes" id="UP000663831"/>
    </source>
</evidence>
<feature type="region of interest" description="Disordered" evidence="1">
    <location>
        <begin position="205"/>
        <end position="228"/>
    </location>
</feature>
<evidence type="ECO:0000313" key="3">
    <source>
        <dbReference type="EMBL" id="CAE6437399.1"/>
    </source>
</evidence>
<keyword evidence="2" id="KW-0812">Transmembrane</keyword>
<protein>
    <recommendedName>
        <fullName evidence="5">Copper transporter</fullName>
    </recommendedName>
</protein>
<accession>A0A8H2XX96</accession>
<name>A0A8H2XX96_9AGAM</name>
<dbReference type="EMBL" id="CAJMWV010001444">
    <property type="protein sequence ID" value="CAE6437399.1"/>
    <property type="molecule type" value="Genomic_DNA"/>
</dbReference>